<keyword evidence="1" id="KW-1134">Transmembrane beta strand</keyword>
<comment type="caution">
    <text evidence="3">The sequence shown here is derived from an EMBL/GenBank/DDBJ whole genome shotgun (WGS) entry which is preliminary data.</text>
</comment>
<dbReference type="InterPro" id="IPR012910">
    <property type="entry name" value="Plug_dom"/>
</dbReference>
<gene>
    <name evidence="3" type="ORF">E7Z59_11275</name>
</gene>
<dbReference type="InterPro" id="IPR039426">
    <property type="entry name" value="TonB-dep_rcpt-like"/>
</dbReference>
<dbReference type="OrthoDB" id="9805121at2"/>
<comment type="similarity">
    <text evidence="1">Belongs to the TonB-dependent receptor family.</text>
</comment>
<dbReference type="PROSITE" id="PS52016">
    <property type="entry name" value="TONB_DEPENDENT_REC_3"/>
    <property type="match status" value="1"/>
</dbReference>
<dbReference type="AlphaFoldDB" id="A0A4S3LXU9"/>
<dbReference type="SUPFAM" id="SSF56935">
    <property type="entry name" value="Porins"/>
    <property type="match status" value="1"/>
</dbReference>
<evidence type="ECO:0000313" key="4">
    <source>
        <dbReference type="Proteomes" id="UP000305939"/>
    </source>
</evidence>
<evidence type="ECO:0000313" key="3">
    <source>
        <dbReference type="EMBL" id="THD66388.1"/>
    </source>
</evidence>
<dbReference type="SUPFAM" id="SSF49464">
    <property type="entry name" value="Carboxypeptidase regulatory domain-like"/>
    <property type="match status" value="1"/>
</dbReference>
<comment type="subcellular location">
    <subcellularLocation>
        <location evidence="1">Cell outer membrane</location>
        <topology evidence="1">Multi-pass membrane protein</topology>
    </subcellularLocation>
</comment>
<evidence type="ECO:0000259" key="2">
    <source>
        <dbReference type="Pfam" id="PF07715"/>
    </source>
</evidence>
<dbReference type="Gene3D" id="2.60.40.1120">
    <property type="entry name" value="Carboxypeptidase-like, regulatory domain"/>
    <property type="match status" value="1"/>
</dbReference>
<dbReference type="RefSeq" id="WP_136336460.1">
    <property type="nucleotide sequence ID" value="NZ_QXMP01000006.1"/>
</dbReference>
<organism evidence="3 4">
    <name type="scientific">Robertkochia marina</name>
    <dbReference type="NCBI Taxonomy" id="1227945"/>
    <lineage>
        <taxon>Bacteria</taxon>
        <taxon>Pseudomonadati</taxon>
        <taxon>Bacteroidota</taxon>
        <taxon>Flavobacteriia</taxon>
        <taxon>Flavobacteriales</taxon>
        <taxon>Flavobacteriaceae</taxon>
        <taxon>Robertkochia</taxon>
    </lineage>
</organism>
<dbReference type="Pfam" id="PF07715">
    <property type="entry name" value="Plug"/>
    <property type="match status" value="1"/>
</dbReference>
<dbReference type="Proteomes" id="UP000305939">
    <property type="component" value="Unassembled WGS sequence"/>
</dbReference>
<dbReference type="GO" id="GO:0009279">
    <property type="term" value="C:cell outer membrane"/>
    <property type="evidence" value="ECO:0007669"/>
    <property type="project" value="UniProtKB-SubCell"/>
</dbReference>
<reference evidence="3 4" key="1">
    <citation type="submission" date="2019-04" db="EMBL/GenBank/DDBJ databases">
        <title>Draft genome sequence of Robertkochia marina CC-AMO-30D.</title>
        <authorList>
            <person name="Hameed A."/>
            <person name="Lin S.-Y."/>
            <person name="Shahina M."/>
            <person name="Lai W.-A."/>
            <person name="Young C.-C."/>
        </authorList>
    </citation>
    <scope>NUCLEOTIDE SEQUENCE [LARGE SCALE GENOMIC DNA]</scope>
    <source>
        <strain evidence="3 4">CC-AMO-30D</strain>
    </source>
</reference>
<dbReference type="Gene3D" id="2.170.130.10">
    <property type="entry name" value="TonB-dependent receptor, plug domain"/>
    <property type="match status" value="1"/>
</dbReference>
<proteinExistence type="inferred from homology"/>
<dbReference type="InterPro" id="IPR008969">
    <property type="entry name" value="CarboxyPept-like_regulatory"/>
</dbReference>
<accession>A0A4S3LXU9</accession>
<name>A0A4S3LXU9_9FLAO</name>
<keyword evidence="4" id="KW-1185">Reference proteome</keyword>
<evidence type="ECO:0000256" key="1">
    <source>
        <dbReference type="PROSITE-ProRule" id="PRU01360"/>
    </source>
</evidence>
<feature type="domain" description="TonB-dependent receptor plug" evidence="2">
    <location>
        <begin position="120"/>
        <end position="220"/>
    </location>
</feature>
<sequence length="227" mass="24571">MNVLRWFCIAILSCFYLTGSAQESKKLLGSVKNAEGAPVAGANVYVDGVNTYQKTNARGYFEVEVDSETQVISVYAEAYGLMSGVYDNQPRLNFVFLEGKSPQEENASNEMAIGYATVDKNDAVYATSMIDTKQVGPVGDAAFTIYDLISTRVPGVRVTTNNEIIVRGVSNFRGPATPLIVVNDQIVTSVDWVVPSEVKSIEFLKDAATSIYGSQGANGVLIIKLKQ</sequence>
<dbReference type="EMBL" id="SSMC01000003">
    <property type="protein sequence ID" value="THD66388.1"/>
    <property type="molecule type" value="Genomic_DNA"/>
</dbReference>
<keyword evidence="1" id="KW-0813">Transport</keyword>
<keyword evidence="1" id="KW-0472">Membrane</keyword>
<keyword evidence="1" id="KW-0812">Transmembrane</keyword>
<protein>
    <recommendedName>
        <fullName evidence="2">TonB-dependent receptor plug domain-containing protein</fullName>
    </recommendedName>
</protein>
<keyword evidence="1" id="KW-0998">Cell outer membrane</keyword>
<dbReference type="InterPro" id="IPR037066">
    <property type="entry name" value="Plug_dom_sf"/>
</dbReference>